<comment type="similarity">
    <text evidence="1 2">Belongs to the phD/YefM antitoxin family.</text>
</comment>
<name>A0A557RKH6_9GAMM</name>
<dbReference type="InterPro" id="IPR006442">
    <property type="entry name" value="Antitoxin_Phd/YefM"/>
</dbReference>
<dbReference type="RefSeq" id="WP_144347859.1">
    <property type="nucleotide sequence ID" value="NZ_VMKP01000002.1"/>
</dbReference>
<dbReference type="EMBL" id="VMKP01000002">
    <property type="protein sequence ID" value="TVO65657.1"/>
    <property type="molecule type" value="Genomic_DNA"/>
</dbReference>
<evidence type="ECO:0000256" key="1">
    <source>
        <dbReference type="ARBA" id="ARBA00009981"/>
    </source>
</evidence>
<comment type="function">
    <text evidence="2">Antitoxin component of a type II toxin-antitoxin (TA) system.</text>
</comment>
<evidence type="ECO:0000256" key="2">
    <source>
        <dbReference type="RuleBase" id="RU362080"/>
    </source>
</evidence>
<sequence length="81" mass="9017">MKEINVRDARENFASLLTQVEKGGEEITILRHGKPVARMTRVEAQDAAPFISRASLREGIPPMQGTAVDTVRALREEDERG</sequence>
<organism evidence="3 4">
    <name type="scientific">Spiribacter aquaticus</name>
    <dbReference type="NCBI Taxonomy" id="1935996"/>
    <lineage>
        <taxon>Bacteria</taxon>
        <taxon>Pseudomonadati</taxon>
        <taxon>Pseudomonadota</taxon>
        <taxon>Gammaproteobacteria</taxon>
        <taxon>Chromatiales</taxon>
        <taxon>Ectothiorhodospiraceae</taxon>
        <taxon>Spiribacter</taxon>
    </lineage>
</organism>
<dbReference type="Pfam" id="PF02604">
    <property type="entry name" value="PhdYeFM_antitox"/>
    <property type="match status" value="1"/>
</dbReference>
<dbReference type="Proteomes" id="UP000316688">
    <property type="component" value="Unassembled WGS sequence"/>
</dbReference>
<comment type="caution">
    <text evidence="3">The sequence shown here is derived from an EMBL/GenBank/DDBJ whole genome shotgun (WGS) entry which is preliminary data.</text>
</comment>
<protein>
    <recommendedName>
        <fullName evidence="2">Antitoxin</fullName>
    </recommendedName>
</protein>
<proteinExistence type="inferred from homology"/>
<gene>
    <name evidence="3" type="ORF">FPL11_06245</name>
</gene>
<evidence type="ECO:0000313" key="3">
    <source>
        <dbReference type="EMBL" id="TVO65657.1"/>
    </source>
</evidence>
<dbReference type="Gene3D" id="3.40.1620.10">
    <property type="entry name" value="YefM-like domain"/>
    <property type="match status" value="1"/>
</dbReference>
<dbReference type="AlphaFoldDB" id="A0A557RKH6"/>
<reference evidence="3 4" key="1">
    <citation type="submission" date="2019-07" db="EMBL/GenBank/DDBJ databases">
        <title>Reclasification of Spiribacter aquaticus.</title>
        <authorList>
            <person name="Leon M.J."/>
            <person name="Sanchez-Porro C."/>
            <person name="Ventosa A."/>
        </authorList>
    </citation>
    <scope>NUCLEOTIDE SEQUENCE [LARGE SCALE GENOMIC DNA]</scope>
    <source>
        <strain evidence="3 4">SP30</strain>
    </source>
</reference>
<dbReference type="InterPro" id="IPR036165">
    <property type="entry name" value="YefM-like_sf"/>
</dbReference>
<dbReference type="PANTHER" id="PTHR35377">
    <property type="entry name" value="ANTITOXIN VAPB49-RELATED-RELATED"/>
    <property type="match status" value="1"/>
</dbReference>
<dbReference type="SUPFAM" id="SSF143120">
    <property type="entry name" value="YefM-like"/>
    <property type="match status" value="1"/>
</dbReference>
<dbReference type="InterPro" id="IPR051416">
    <property type="entry name" value="phD-YefM_TA_antitoxins"/>
</dbReference>
<dbReference type="PANTHER" id="PTHR35377:SF8">
    <property type="entry name" value="ANTITOXIN VAPB22"/>
    <property type="match status" value="1"/>
</dbReference>
<evidence type="ECO:0000313" key="4">
    <source>
        <dbReference type="Proteomes" id="UP000316688"/>
    </source>
</evidence>
<accession>A0A557RKH6</accession>
<dbReference type="NCBIfam" id="TIGR01552">
    <property type="entry name" value="phd_fam"/>
    <property type="match status" value="1"/>
</dbReference>
<keyword evidence="4" id="KW-1185">Reference proteome</keyword>